<accession>A0A0K2V8I2</accession>
<organism evidence="1">
    <name type="scientific">Lepeophtheirus salmonis</name>
    <name type="common">Salmon louse</name>
    <name type="synonym">Caligus salmonis</name>
    <dbReference type="NCBI Taxonomy" id="72036"/>
    <lineage>
        <taxon>Eukaryota</taxon>
        <taxon>Metazoa</taxon>
        <taxon>Ecdysozoa</taxon>
        <taxon>Arthropoda</taxon>
        <taxon>Crustacea</taxon>
        <taxon>Multicrustacea</taxon>
        <taxon>Hexanauplia</taxon>
        <taxon>Copepoda</taxon>
        <taxon>Siphonostomatoida</taxon>
        <taxon>Caligidae</taxon>
        <taxon>Lepeophtheirus</taxon>
    </lineage>
</organism>
<reference evidence="1" key="1">
    <citation type="submission" date="2014-05" db="EMBL/GenBank/DDBJ databases">
        <authorList>
            <person name="Chronopoulou M."/>
        </authorList>
    </citation>
    <scope>NUCLEOTIDE SEQUENCE</scope>
    <source>
        <tissue evidence="1">Whole organism</tissue>
    </source>
</reference>
<dbReference type="AlphaFoldDB" id="A0A0K2V8I2"/>
<proteinExistence type="predicted"/>
<protein>
    <submittedName>
        <fullName evidence="1">Uncharacterized protein</fullName>
    </submittedName>
</protein>
<name>A0A0K2V8I2_LEPSM</name>
<evidence type="ECO:0000313" key="1">
    <source>
        <dbReference type="EMBL" id="CDW46635.1"/>
    </source>
</evidence>
<dbReference type="EMBL" id="HACA01029274">
    <property type="protein sequence ID" value="CDW46635.1"/>
    <property type="molecule type" value="Transcribed_RNA"/>
</dbReference>
<sequence>MEYGLIIKELCTLKYYEENEI</sequence>